<evidence type="ECO:0000313" key="3">
    <source>
        <dbReference type="Proteomes" id="UP000238415"/>
    </source>
</evidence>
<organism evidence="2 3">
    <name type="scientific">Neomoorella humiferrea</name>
    <dbReference type="NCBI Taxonomy" id="676965"/>
    <lineage>
        <taxon>Bacteria</taxon>
        <taxon>Bacillati</taxon>
        <taxon>Bacillota</taxon>
        <taxon>Clostridia</taxon>
        <taxon>Neomoorellales</taxon>
        <taxon>Neomoorellaceae</taxon>
        <taxon>Neomoorella</taxon>
    </lineage>
</organism>
<dbReference type="HAMAP" id="MF_00800">
    <property type="entry name" value="UPF0340"/>
    <property type="match status" value="1"/>
</dbReference>
<dbReference type="OrthoDB" id="9803187at2"/>
<dbReference type="RefSeq" id="WP_106006279.1">
    <property type="nucleotide sequence ID" value="NZ_CP136418.1"/>
</dbReference>
<dbReference type="NCBIfam" id="TIGR01440">
    <property type="entry name" value="TIGR01440 family protein"/>
    <property type="match status" value="1"/>
</dbReference>
<gene>
    <name evidence="2" type="ORF">MOHU_23610</name>
</gene>
<accession>A0A2T0AKX6</accession>
<evidence type="ECO:0000313" key="2">
    <source>
        <dbReference type="EMBL" id="PRR69264.1"/>
    </source>
</evidence>
<dbReference type="InterPro" id="IPR028345">
    <property type="entry name" value="Antibiotic_NAT-like"/>
</dbReference>
<dbReference type="PIRSF" id="PIRSF007510">
    <property type="entry name" value="UCP007510"/>
    <property type="match status" value="1"/>
</dbReference>
<dbReference type="Pfam" id="PF04260">
    <property type="entry name" value="DUF436"/>
    <property type="match status" value="1"/>
</dbReference>
<comment type="similarity">
    <text evidence="1">Belongs to the UPF0340 family.</text>
</comment>
<evidence type="ECO:0000256" key="1">
    <source>
        <dbReference type="HAMAP-Rule" id="MF_00800"/>
    </source>
</evidence>
<keyword evidence="3" id="KW-1185">Reference proteome</keyword>
<proteinExistence type="inferred from homology"/>
<dbReference type="SUPFAM" id="SSF110710">
    <property type="entry name" value="TTHA0583/YokD-like"/>
    <property type="match status" value="1"/>
</dbReference>
<dbReference type="Proteomes" id="UP000238415">
    <property type="component" value="Unassembled WGS sequence"/>
</dbReference>
<reference evidence="2 3" key="1">
    <citation type="submission" date="2018-03" db="EMBL/GenBank/DDBJ databases">
        <title>Genome sequence of Moorella humiferrea DSM 23265.</title>
        <authorList>
            <person name="Poehlein A."/>
            <person name="Daniel R."/>
        </authorList>
    </citation>
    <scope>NUCLEOTIDE SEQUENCE [LARGE SCALE GENOMIC DNA]</scope>
    <source>
        <strain evidence="2 3">DSM 23265</strain>
    </source>
</reference>
<comment type="caution">
    <text evidence="2">The sequence shown here is derived from an EMBL/GenBank/DDBJ whole genome shotgun (WGS) entry which is preliminary data.</text>
</comment>
<sequence>MADLNAITAAVKAAATELITVAALKPCQILVVGCSTSEIAGRQIGTASSLEVGRAVVAGLLEAAAAAQVYVAAQCCEHLNRALVIEAGAARLYNLPVVTVVPVPKAGGSLATAAFAAMHRPVVVTGIKAHAGLDIGATLIGMHLQPVVVPVRLQVKYVGDAIVTAARTRPPLIGGERAVYRL</sequence>
<dbReference type="EMBL" id="PVXM01000056">
    <property type="protein sequence ID" value="PRR69264.1"/>
    <property type="molecule type" value="Genomic_DNA"/>
</dbReference>
<dbReference type="Gene3D" id="3.40.50.10360">
    <property type="entry name" value="Hypothetical protein TT1679"/>
    <property type="match status" value="1"/>
</dbReference>
<dbReference type="AlphaFoldDB" id="A0A2T0AKX6"/>
<protein>
    <recommendedName>
        <fullName evidence="1">UPF0340 protein MOHU_23610</fullName>
    </recommendedName>
</protein>
<dbReference type="InterPro" id="IPR006340">
    <property type="entry name" value="DUF436"/>
</dbReference>
<name>A0A2T0AKX6_9FIRM</name>